<dbReference type="SUPFAM" id="SSF53756">
    <property type="entry name" value="UDP-Glycosyltransferase/glycogen phosphorylase"/>
    <property type="match status" value="1"/>
</dbReference>
<protein>
    <submittedName>
        <fullName evidence="1">Glycosyltransferase</fullName>
    </submittedName>
</protein>
<evidence type="ECO:0000313" key="1">
    <source>
        <dbReference type="EMBL" id="RFN57636.1"/>
    </source>
</evidence>
<name>A0A3E1Q682_9FLAO</name>
<dbReference type="EMBL" id="QVID01000003">
    <property type="protein sequence ID" value="RFN57636.1"/>
    <property type="molecule type" value="Genomic_DNA"/>
</dbReference>
<keyword evidence="2" id="KW-1185">Reference proteome</keyword>
<dbReference type="GO" id="GO:0016740">
    <property type="term" value="F:transferase activity"/>
    <property type="evidence" value="ECO:0007669"/>
    <property type="project" value="UniProtKB-KW"/>
</dbReference>
<dbReference type="Pfam" id="PF13692">
    <property type="entry name" value="Glyco_trans_1_4"/>
    <property type="match status" value="1"/>
</dbReference>
<dbReference type="OrthoDB" id="9807209at2"/>
<comment type="caution">
    <text evidence="1">The sequence shown here is derived from an EMBL/GenBank/DDBJ whole genome shotgun (WGS) entry which is preliminary data.</text>
</comment>
<reference evidence="1 2" key="1">
    <citation type="journal article" date="2007" name="Int. J. Syst. Evol. Microbiol.">
        <title>Marixanthomonas ophiurae gen. nov., sp. nov., a marine bacterium of the family Flavobacteriaceae isolated from a deep-sea brittle star.</title>
        <authorList>
            <person name="Romanenko L.A."/>
            <person name="Uchino M."/>
            <person name="Frolova G.M."/>
            <person name="Mikhailov V.V."/>
        </authorList>
    </citation>
    <scope>NUCLEOTIDE SEQUENCE [LARGE SCALE GENOMIC DNA]</scope>
    <source>
        <strain evidence="1 2">KMM 3046</strain>
    </source>
</reference>
<accession>A0A3E1Q682</accession>
<proteinExistence type="predicted"/>
<gene>
    <name evidence="1" type="ORF">DZ858_14860</name>
</gene>
<keyword evidence="1" id="KW-0808">Transferase</keyword>
<organism evidence="1 2">
    <name type="scientific">Marixanthomonas ophiurae</name>
    <dbReference type="NCBI Taxonomy" id="387659"/>
    <lineage>
        <taxon>Bacteria</taxon>
        <taxon>Pseudomonadati</taxon>
        <taxon>Bacteroidota</taxon>
        <taxon>Flavobacteriia</taxon>
        <taxon>Flavobacteriales</taxon>
        <taxon>Flavobacteriaceae</taxon>
        <taxon>Marixanthomonas</taxon>
    </lineage>
</organism>
<dbReference type="Proteomes" id="UP000261082">
    <property type="component" value="Unassembled WGS sequence"/>
</dbReference>
<sequence length="386" mass="44155">MLQLIQLFLADNYTITFASTASGGDKSVDLENLGVSSKKIQLNNPSFDDFLQKLNPTIVLFDRFITEEQFGWRVSEICPKALKVLDTEDLHFLRKARETAIKKEKPVEEANLFTETAKRELASIWRCDLSLIISETEMMLLQNTFAIPEDLLFYLPFLLSPTSEKQIENLPTFKERNHFITIGNLLHAPNVDSVKILKKKIWPYIKAKLPKAELHIYGAYAPQQIEELHNEKEGFIIKGWAANSHTVIQQAGVCLAPIRFGAGLKGKLIDAMQCGTPFVTTNIGAEGLYSASATNNGIDNWTDFIEKAIALYTDEKVWLEKQQQNFKILNNRFDKNLFEVNLIERIFTLLNSLEAHRNKNFFGQILQHHTAQSTKFMSKWIEEKNK</sequence>
<dbReference type="AlphaFoldDB" id="A0A3E1Q682"/>
<evidence type="ECO:0000313" key="2">
    <source>
        <dbReference type="Proteomes" id="UP000261082"/>
    </source>
</evidence>
<dbReference type="Gene3D" id="3.40.50.2000">
    <property type="entry name" value="Glycogen Phosphorylase B"/>
    <property type="match status" value="1"/>
</dbReference>